<sequence length="36" mass="4062">MTIVFEELLTIIKPNNKNQQNQSSAKSSKNLALDSR</sequence>
<dbReference type="Proteomes" id="UP000587477">
    <property type="component" value="Chromosome"/>
</dbReference>
<dbReference type="AlphaFoldDB" id="A0A7W4LRV1"/>
<evidence type="ECO:0000313" key="3">
    <source>
        <dbReference type="Proteomes" id="UP000587477"/>
    </source>
</evidence>
<feature type="region of interest" description="Disordered" evidence="1">
    <location>
        <begin position="15"/>
        <end position="36"/>
    </location>
</feature>
<dbReference type="EMBL" id="CP063687">
    <property type="protein sequence ID" value="QOY28764.1"/>
    <property type="molecule type" value="Genomic_DNA"/>
</dbReference>
<proteinExistence type="predicted"/>
<feature type="compositionally biased region" description="Low complexity" evidence="1">
    <location>
        <begin position="15"/>
        <end position="30"/>
    </location>
</feature>
<reference evidence="3" key="1">
    <citation type="submission" date="2020-10" db="EMBL/GenBank/DDBJ databases">
        <title>Complete genome sequence of Bacillus velezensis NST6.</title>
        <authorList>
            <person name="Choi J."/>
        </authorList>
    </citation>
    <scope>NUCLEOTIDE SEQUENCE [LARGE SCALE GENOMIC DNA]</scope>
    <source>
        <strain evidence="3">NST6</strain>
    </source>
</reference>
<gene>
    <name evidence="2" type="ORF">BACVE_003806</name>
</gene>
<organism evidence="2 3">
    <name type="scientific">Bacillus velezensis</name>
    <dbReference type="NCBI Taxonomy" id="492670"/>
    <lineage>
        <taxon>Bacteria</taxon>
        <taxon>Bacillati</taxon>
        <taxon>Bacillota</taxon>
        <taxon>Bacilli</taxon>
        <taxon>Bacillales</taxon>
        <taxon>Bacillaceae</taxon>
        <taxon>Bacillus</taxon>
        <taxon>Bacillus amyloliquefaciens group</taxon>
    </lineage>
</organism>
<evidence type="ECO:0000313" key="2">
    <source>
        <dbReference type="EMBL" id="QOY28764.1"/>
    </source>
</evidence>
<evidence type="ECO:0000256" key="1">
    <source>
        <dbReference type="SAM" id="MobiDB-lite"/>
    </source>
</evidence>
<name>A0A7W4LRV1_BACVE</name>
<protein>
    <submittedName>
        <fullName evidence="2">Uncharacterized protein</fullName>
    </submittedName>
</protein>
<accession>A0A7W4LRV1</accession>